<feature type="domain" description="MATH" evidence="3">
    <location>
        <begin position="13"/>
        <end position="140"/>
    </location>
</feature>
<accession>A0AAV0HWQ7</accession>
<keyword evidence="5" id="KW-1185">Reference proteome</keyword>
<dbReference type="InterPro" id="IPR008974">
    <property type="entry name" value="TRAF-like"/>
</dbReference>
<name>A0AAV0HWQ7_9ROSI</name>
<dbReference type="InterPro" id="IPR002083">
    <property type="entry name" value="MATH/TRAF_dom"/>
</dbReference>
<dbReference type="Proteomes" id="UP001154282">
    <property type="component" value="Unassembled WGS sequence"/>
</dbReference>
<organism evidence="4 5">
    <name type="scientific">Linum tenue</name>
    <dbReference type="NCBI Taxonomy" id="586396"/>
    <lineage>
        <taxon>Eukaryota</taxon>
        <taxon>Viridiplantae</taxon>
        <taxon>Streptophyta</taxon>
        <taxon>Embryophyta</taxon>
        <taxon>Tracheophyta</taxon>
        <taxon>Spermatophyta</taxon>
        <taxon>Magnoliopsida</taxon>
        <taxon>eudicotyledons</taxon>
        <taxon>Gunneridae</taxon>
        <taxon>Pentapetalae</taxon>
        <taxon>rosids</taxon>
        <taxon>fabids</taxon>
        <taxon>Malpighiales</taxon>
        <taxon>Linaceae</taxon>
        <taxon>Linum</taxon>
    </lineage>
</organism>
<comment type="caution">
    <text evidence="4">The sequence shown here is derived from an EMBL/GenBank/DDBJ whole genome shotgun (WGS) entry which is preliminary data.</text>
</comment>
<evidence type="ECO:0000313" key="4">
    <source>
        <dbReference type="EMBL" id="CAI0389727.1"/>
    </source>
</evidence>
<keyword evidence="1 2" id="KW-0175">Coiled coil</keyword>
<dbReference type="Gene3D" id="2.60.210.10">
    <property type="entry name" value="Apoptosis, Tumor Necrosis Factor Receptor Associated Protein 2, Chain A"/>
    <property type="match status" value="1"/>
</dbReference>
<evidence type="ECO:0000256" key="1">
    <source>
        <dbReference type="ARBA" id="ARBA00023054"/>
    </source>
</evidence>
<dbReference type="SUPFAM" id="SSF49599">
    <property type="entry name" value="TRAF domain-like"/>
    <property type="match status" value="1"/>
</dbReference>
<protein>
    <recommendedName>
        <fullName evidence="3">MATH domain-containing protein</fullName>
    </recommendedName>
</protein>
<evidence type="ECO:0000259" key="3">
    <source>
        <dbReference type="PROSITE" id="PS50144"/>
    </source>
</evidence>
<dbReference type="PANTHER" id="PTHR46236">
    <property type="entry name" value="TRAF-LIKE SUPERFAMILY PROTEIN"/>
    <property type="match status" value="1"/>
</dbReference>
<dbReference type="Pfam" id="PF22486">
    <property type="entry name" value="MATH_2"/>
    <property type="match status" value="1"/>
</dbReference>
<dbReference type="InterPro" id="IPR050804">
    <property type="entry name" value="MCC"/>
</dbReference>
<dbReference type="SMART" id="SM00061">
    <property type="entry name" value="MATH"/>
    <property type="match status" value="1"/>
</dbReference>
<dbReference type="PANTHER" id="PTHR46236:SF35">
    <property type="entry name" value="MATH DOMAIN-CONTAINING PROTEIN"/>
    <property type="match status" value="1"/>
</dbReference>
<dbReference type="AlphaFoldDB" id="A0AAV0HWQ7"/>
<proteinExistence type="predicted"/>
<dbReference type="PROSITE" id="PS50144">
    <property type="entry name" value="MATH"/>
    <property type="match status" value="1"/>
</dbReference>
<evidence type="ECO:0000256" key="2">
    <source>
        <dbReference type="SAM" id="Coils"/>
    </source>
</evidence>
<gene>
    <name evidence="4" type="ORF">LITE_LOCUS6404</name>
</gene>
<dbReference type="EMBL" id="CAMGYJ010000003">
    <property type="protein sequence ID" value="CAI0389727.1"/>
    <property type="molecule type" value="Genomic_DNA"/>
</dbReference>
<sequence>MATKDRAVMKMSTTEFTWKIENFSKLKEAKVYSDTFLAGGYRWRILVYPNGSVGYPDYLSVYLDFPDWQTMPNGWKVPVFISLTLVDQLNATFSVRKYSGTDLSKDNGTSWGFCFVSKADLQDPRKGLLVGDTLLIEAAVCTEAAASEAAAEPSVGDTSNPFSLSSAELASRNLIAELSSMTLSANPSSNPDHGSVLLQQQRKKLVGFLSMSVETMAQTESLDHVENIARQVAEHAATDPREKAVLKELVERMGEFKEVVPSSLAAIERSNLIESSVAQLTKGLEVRKILSKMLLSNLVAEAYRLGKEGMKLEAEIQQLSAHKRKVIEERNSITVELEKANQDASNLLEELQKQRGESEEAVQRRMRAQEKLAESNSSWKLLEQKLGW</sequence>
<feature type="coiled-coil region" evidence="2">
    <location>
        <begin position="323"/>
        <end position="371"/>
    </location>
</feature>
<evidence type="ECO:0000313" key="5">
    <source>
        <dbReference type="Proteomes" id="UP001154282"/>
    </source>
</evidence>
<reference evidence="4" key="1">
    <citation type="submission" date="2022-08" db="EMBL/GenBank/DDBJ databases">
        <authorList>
            <person name="Gutierrez-Valencia J."/>
        </authorList>
    </citation>
    <scope>NUCLEOTIDE SEQUENCE</scope>
</reference>
<dbReference type="CDD" id="cd00121">
    <property type="entry name" value="MATH"/>
    <property type="match status" value="1"/>
</dbReference>